<protein>
    <submittedName>
        <fullName evidence="1">Transposon Ty3-I Gag-Pol polyprotein</fullName>
    </submittedName>
</protein>
<dbReference type="AlphaFoldDB" id="A0A699TEV3"/>
<gene>
    <name evidence="1" type="ORF">Tci_880596</name>
</gene>
<dbReference type="EMBL" id="BKCJ011239839">
    <property type="protein sequence ID" value="GFD08627.1"/>
    <property type="molecule type" value="Genomic_DNA"/>
</dbReference>
<organism evidence="1">
    <name type="scientific">Tanacetum cinerariifolium</name>
    <name type="common">Dalmatian daisy</name>
    <name type="synonym">Chrysanthemum cinerariifolium</name>
    <dbReference type="NCBI Taxonomy" id="118510"/>
    <lineage>
        <taxon>Eukaryota</taxon>
        <taxon>Viridiplantae</taxon>
        <taxon>Streptophyta</taxon>
        <taxon>Embryophyta</taxon>
        <taxon>Tracheophyta</taxon>
        <taxon>Spermatophyta</taxon>
        <taxon>Magnoliopsida</taxon>
        <taxon>eudicotyledons</taxon>
        <taxon>Gunneridae</taxon>
        <taxon>Pentapetalae</taxon>
        <taxon>asterids</taxon>
        <taxon>campanulids</taxon>
        <taxon>Asterales</taxon>
        <taxon>Asteraceae</taxon>
        <taxon>Asteroideae</taxon>
        <taxon>Anthemideae</taxon>
        <taxon>Anthemidinae</taxon>
        <taxon>Tanacetum</taxon>
    </lineage>
</organism>
<accession>A0A699TEV3</accession>
<comment type="caution">
    <text evidence="1">The sequence shown here is derived from an EMBL/GenBank/DDBJ whole genome shotgun (WGS) entry which is preliminary data.</text>
</comment>
<feature type="non-terminal residue" evidence="1">
    <location>
        <position position="1"/>
    </location>
</feature>
<reference evidence="1" key="1">
    <citation type="journal article" date="2019" name="Sci. Rep.">
        <title>Draft genome of Tanacetum cinerariifolium, the natural source of mosquito coil.</title>
        <authorList>
            <person name="Yamashiro T."/>
            <person name="Shiraishi A."/>
            <person name="Satake H."/>
            <person name="Nakayama K."/>
        </authorList>
    </citation>
    <scope>NUCLEOTIDE SEQUENCE</scope>
</reference>
<sequence>LVVVEANPEPLECLAAVLLLLREFAYNRSTHSLTGRSPFLVVYGRNPFTPPDLAPFPGVTQYNAKGIDRAE</sequence>
<proteinExistence type="predicted"/>
<evidence type="ECO:0000313" key="1">
    <source>
        <dbReference type="EMBL" id="GFD08627.1"/>
    </source>
</evidence>
<name>A0A699TEV3_TANCI</name>